<keyword evidence="9" id="KW-1185">Reference proteome</keyword>
<evidence type="ECO:0000313" key="9">
    <source>
        <dbReference type="Proteomes" id="UP001549076"/>
    </source>
</evidence>
<dbReference type="InterPro" id="IPR011761">
    <property type="entry name" value="ATP-grasp"/>
</dbReference>
<keyword evidence="2 5" id="KW-0547">Nucleotide-binding</keyword>
<dbReference type="PANTHER" id="PTHR18866">
    <property type="entry name" value="CARBOXYLASE:PYRUVATE/ACETYL-COA/PROPIONYL-COA CARBOXYLASE"/>
    <property type="match status" value="1"/>
</dbReference>
<dbReference type="SUPFAM" id="SSF51246">
    <property type="entry name" value="Rudiment single hybrid motif"/>
    <property type="match status" value="1"/>
</dbReference>
<evidence type="ECO:0000256" key="1">
    <source>
        <dbReference type="ARBA" id="ARBA00022598"/>
    </source>
</evidence>
<evidence type="ECO:0000256" key="4">
    <source>
        <dbReference type="ARBA" id="ARBA00023267"/>
    </source>
</evidence>
<accession>A0ABV2N3K2</accession>
<dbReference type="EMBL" id="JBEPML010000016">
    <property type="protein sequence ID" value="MET3793644.1"/>
    <property type="molecule type" value="Genomic_DNA"/>
</dbReference>
<dbReference type="PROSITE" id="PS50979">
    <property type="entry name" value="BC"/>
    <property type="match status" value="1"/>
</dbReference>
<dbReference type="Gene3D" id="3.30.470.20">
    <property type="entry name" value="ATP-grasp fold, B domain"/>
    <property type="match status" value="1"/>
</dbReference>
<dbReference type="Pfam" id="PF00289">
    <property type="entry name" value="Biotin_carb_N"/>
    <property type="match status" value="1"/>
</dbReference>
<name>A0ABV2N3K2_9HYPH</name>
<dbReference type="Pfam" id="PF02786">
    <property type="entry name" value="CPSase_L_D2"/>
    <property type="match status" value="1"/>
</dbReference>
<evidence type="ECO:0000259" key="6">
    <source>
        <dbReference type="PROSITE" id="PS50975"/>
    </source>
</evidence>
<evidence type="ECO:0000259" key="7">
    <source>
        <dbReference type="PROSITE" id="PS50979"/>
    </source>
</evidence>
<dbReference type="RefSeq" id="WP_354197701.1">
    <property type="nucleotide sequence ID" value="NZ_JBEPML010000016.1"/>
</dbReference>
<evidence type="ECO:0000256" key="2">
    <source>
        <dbReference type="ARBA" id="ARBA00022741"/>
    </source>
</evidence>
<dbReference type="SUPFAM" id="SSF52440">
    <property type="entry name" value="PreATP-grasp domain"/>
    <property type="match status" value="1"/>
</dbReference>
<dbReference type="InterPro" id="IPR005479">
    <property type="entry name" value="CPAse_ATP-bd"/>
</dbReference>
<keyword evidence="4" id="KW-0092">Biotin</keyword>
<evidence type="ECO:0000256" key="5">
    <source>
        <dbReference type="PROSITE-ProRule" id="PRU00409"/>
    </source>
</evidence>
<feature type="domain" description="Biotin carboxylation" evidence="7">
    <location>
        <begin position="1"/>
        <end position="448"/>
    </location>
</feature>
<dbReference type="InterPro" id="IPR050856">
    <property type="entry name" value="Biotin_carboxylase_complex"/>
</dbReference>
<evidence type="ECO:0000256" key="3">
    <source>
        <dbReference type="ARBA" id="ARBA00022840"/>
    </source>
</evidence>
<sequence>MKKILVANRGEIARRIFRSARALGIGTVAVYSEADANAAHVMEADASEAIGPAPARESYLNADRILEAARSSGADAVHPGYGFLAENAGFAERVIAAGLTWVGPSPRSIIEMGDKQRARELAQAAGVPVVPGSSRFTVGDTEGIEAAAEATGYPLLVKASAGGGGIGMRHVDRPDQLRATVEATQSMAQKAFGDGSVFLERFVPKARHVEIQVFGFGDGKAVHLYERDCSLQRRFQKVIEESPSPGLPAEVRAAMTSAAIRLCEKTRYAGAGTVEFIVDAESFEFFFLEMNTRIQVEHPVTEMTTGLDLVGMQLDFARGRLTGMEQSAVATKGHAIECRLYAENPAKMFMPSPGTLNVYRPPATGTHLRLDSAYREGDAVTPYYDPMIGKLVVWGDTRDQAIRRAVEALDDFAIEGLHTNRDFLVACLKDDGFASGDVFTGFIDTHQKRLLLAA</sequence>
<reference evidence="8 9" key="1">
    <citation type="submission" date="2024-06" db="EMBL/GenBank/DDBJ databases">
        <title>Genomic Encyclopedia of Type Strains, Phase IV (KMG-IV): sequencing the most valuable type-strain genomes for metagenomic binning, comparative biology and taxonomic classification.</title>
        <authorList>
            <person name="Goeker M."/>
        </authorList>
    </citation>
    <scope>NUCLEOTIDE SEQUENCE [LARGE SCALE GENOMIC DNA]</scope>
    <source>
        <strain evidence="8 9">DSM 27865</strain>
    </source>
</reference>
<dbReference type="InterPro" id="IPR011054">
    <property type="entry name" value="Rudment_hybrid_motif"/>
</dbReference>
<protein>
    <submittedName>
        <fullName evidence="8">Acetyl/propionyl-CoA carboxylase alpha subunit</fullName>
    </submittedName>
</protein>
<dbReference type="PROSITE" id="PS00866">
    <property type="entry name" value="CPSASE_1"/>
    <property type="match status" value="1"/>
</dbReference>
<gene>
    <name evidence="8" type="ORF">ABID37_003882</name>
</gene>
<keyword evidence="3 5" id="KW-0067">ATP-binding</keyword>
<dbReference type="Proteomes" id="UP001549076">
    <property type="component" value="Unassembled WGS sequence"/>
</dbReference>
<dbReference type="InterPro" id="IPR005482">
    <property type="entry name" value="Biotin_COase_C"/>
</dbReference>
<evidence type="ECO:0000313" key="8">
    <source>
        <dbReference type="EMBL" id="MET3793644.1"/>
    </source>
</evidence>
<dbReference type="PROSITE" id="PS50975">
    <property type="entry name" value="ATP_GRASP"/>
    <property type="match status" value="1"/>
</dbReference>
<dbReference type="PROSITE" id="PS00867">
    <property type="entry name" value="CPSASE_2"/>
    <property type="match status" value="1"/>
</dbReference>
<dbReference type="SMART" id="SM00878">
    <property type="entry name" value="Biotin_carb_C"/>
    <property type="match status" value="1"/>
</dbReference>
<dbReference type="InterPro" id="IPR011764">
    <property type="entry name" value="Biotin_carboxylation_dom"/>
</dbReference>
<dbReference type="PANTHER" id="PTHR18866:SF127">
    <property type="match status" value="1"/>
</dbReference>
<proteinExistence type="predicted"/>
<dbReference type="InterPro" id="IPR016185">
    <property type="entry name" value="PreATP-grasp_dom_sf"/>
</dbReference>
<feature type="domain" description="ATP-grasp" evidence="6">
    <location>
        <begin position="119"/>
        <end position="318"/>
    </location>
</feature>
<keyword evidence="1" id="KW-0436">Ligase</keyword>
<organism evidence="8 9">
    <name type="scientific">Aquamicrobium terrae</name>
    <dbReference type="NCBI Taxonomy" id="1324945"/>
    <lineage>
        <taxon>Bacteria</taxon>
        <taxon>Pseudomonadati</taxon>
        <taxon>Pseudomonadota</taxon>
        <taxon>Alphaproteobacteria</taxon>
        <taxon>Hyphomicrobiales</taxon>
        <taxon>Phyllobacteriaceae</taxon>
        <taxon>Aquamicrobium</taxon>
    </lineage>
</organism>
<dbReference type="SUPFAM" id="SSF56059">
    <property type="entry name" value="Glutathione synthetase ATP-binding domain-like"/>
    <property type="match status" value="1"/>
</dbReference>
<dbReference type="Pfam" id="PF02785">
    <property type="entry name" value="Biotin_carb_C"/>
    <property type="match status" value="1"/>
</dbReference>
<dbReference type="InterPro" id="IPR005481">
    <property type="entry name" value="BC-like_N"/>
</dbReference>
<comment type="caution">
    <text evidence="8">The sequence shown here is derived from an EMBL/GenBank/DDBJ whole genome shotgun (WGS) entry which is preliminary data.</text>
</comment>